<dbReference type="Proteomes" id="UP000886523">
    <property type="component" value="Unassembled WGS sequence"/>
</dbReference>
<evidence type="ECO:0008006" key="6">
    <source>
        <dbReference type="Google" id="ProtNLM"/>
    </source>
</evidence>
<dbReference type="PRINTS" id="PR00320">
    <property type="entry name" value="GPROTEINBRPT"/>
</dbReference>
<gene>
    <name evidence="4" type="ORF">BS47DRAFT_1307978</name>
</gene>
<evidence type="ECO:0000256" key="1">
    <source>
        <dbReference type="ARBA" id="ARBA00022574"/>
    </source>
</evidence>
<dbReference type="InterPro" id="IPR001680">
    <property type="entry name" value="WD40_rpt"/>
</dbReference>
<dbReference type="Pfam" id="PF00400">
    <property type="entry name" value="WD40"/>
    <property type="match status" value="4"/>
</dbReference>
<dbReference type="InterPro" id="IPR020472">
    <property type="entry name" value="WD40_PAC1"/>
</dbReference>
<feature type="repeat" description="WD" evidence="3">
    <location>
        <begin position="31"/>
        <end position="72"/>
    </location>
</feature>
<feature type="non-terminal residue" evidence="4">
    <location>
        <position position="1"/>
    </location>
</feature>
<dbReference type="OrthoDB" id="6262491at2759"/>
<dbReference type="PROSITE" id="PS50082">
    <property type="entry name" value="WD_REPEATS_2"/>
    <property type="match status" value="3"/>
</dbReference>
<dbReference type="InterPro" id="IPR036322">
    <property type="entry name" value="WD40_repeat_dom_sf"/>
</dbReference>
<dbReference type="PANTHER" id="PTHR19848">
    <property type="entry name" value="WD40 REPEAT PROTEIN"/>
    <property type="match status" value="1"/>
</dbReference>
<name>A0A9P6DH66_9AGAM</name>
<feature type="repeat" description="WD" evidence="3">
    <location>
        <begin position="73"/>
        <end position="114"/>
    </location>
</feature>
<dbReference type="SMART" id="SM00320">
    <property type="entry name" value="WD40"/>
    <property type="match status" value="4"/>
</dbReference>
<keyword evidence="5" id="KW-1185">Reference proteome</keyword>
<keyword evidence="1 3" id="KW-0853">WD repeat</keyword>
<dbReference type="AlphaFoldDB" id="A0A9P6DH66"/>
<reference evidence="4" key="1">
    <citation type="journal article" date="2020" name="Nat. Commun.">
        <title>Large-scale genome sequencing of mycorrhizal fungi provides insights into the early evolution of symbiotic traits.</title>
        <authorList>
            <person name="Miyauchi S."/>
            <person name="Kiss E."/>
            <person name="Kuo A."/>
            <person name="Drula E."/>
            <person name="Kohler A."/>
            <person name="Sanchez-Garcia M."/>
            <person name="Morin E."/>
            <person name="Andreopoulos B."/>
            <person name="Barry K.W."/>
            <person name="Bonito G."/>
            <person name="Buee M."/>
            <person name="Carver A."/>
            <person name="Chen C."/>
            <person name="Cichocki N."/>
            <person name="Clum A."/>
            <person name="Culley D."/>
            <person name="Crous P.W."/>
            <person name="Fauchery L."/>
            <person name="Girlanda M."/>
            <person name="Hayes R.D."/>
            <person name="Keri Z."/>
            <person name="LaButti K."/>
            <person name="Lipzen A."/>
            <person name="Lombard V."/>
            <person name="Magnuson J."/>
            <person name="Maillard F."/>
            <person name="Murat C."/>
            <person name="Nolan M."/>
            <person name="Ohm R.A."/>
            <person name="Pangilinan J."/>
            <person name="Pereira M.F."/>
            <person name="Perotto S."/>
            <person name="Peter M."/>
            <person name="Pfister S."/>
            <person name="Riley R."/>
            <person name="Sitrit Y."/>
            <person name="Stielow J.B."/>
            <person name="Szollosi G."/>
            <person name="Zifcakova L."/>
            <person name="Stursova M."/>
            <person name="Spatafora J.W."/>
            <person name="Tedersoo L."/>
            <person name="Vaario L.M."/>
            <person name="Yamada A."/>
            <person name="Yan M."/>
            <person name="Wang P."/>
            <person name="Xu J."/>
            <person name="Bruns T."/>
            <person name="Baldrian P."/>
            <person name="Vilgalys R."/>
            <person name="Dunand C."/>
            <person name="Henrissat B."/>
            <person name="Grigoriev I.V."/>
            <person name="Hibbett D."/>
            <person name="Nagy L.G."/>
            <person name="Martin F.M."/>
        </authorList>
    </citation>
    <scope>NUCLEOTIDE SEQUENCE</scope>
    <source>
        <strain evidence="4">UP504</strain>
    </source>
</reference>
<dbReference type="SUPFAM" id="SSF50978">
    <property type="entry name" value="WD40 repeat-like"/>
    <property type="match status" value="1"/>
</dbReference>
<evidence type="ECO:0000256" key="2">
    <source>
        <dbReference type="ARBA" id="ARBA00022737"/>
    </source>
</evidence>
<dbReference type="PANTHER" id="PTHR19848:SF8">
    <property type="entry name" value="F-BOX AND WD REPEAT DOMAIN CONTAINING 7"/>
    <property type="match status" value="1"/>
</dbReference>
<evidence type="ECO:0000256" key="3">
    <source>
        <dbReference type="PROSITE-ProRule" id="PRU00221"/>
    </source>
</evidence>
<keyword evidence="2" id="KW-0677">Repeat</keyword>
<proteinExistence type="predicted"/>
<dbReference type="EMBL" id="MU129215">
    <property type="protein sequence ID" value="KAF9504546.1"/>
    <property type="molecule type" value="Genomic_DNA"/>
</dbReference>
<organism evidence="4 5">
    <name type="scientific">Hydnum rufescens UP504</name>
    <dbReference type="NCBI Taxonomy" id="1448309"/>
    <lineage>
        <taxon>Eukaryota</taxon>
        <taxon>Fungi</taxon>
        <taxon>Dikarya</taxon>
        <taxon>Basidiomycota</taxon>
        <taxon>Agaricomycotina</taxon>
        <taxon>Agaricomycetes</taxon>
        <taxon>Cantharellales</taxon>
        <taxon>Hydnaceae</taxon>
        <taxon>Hydnum</taxon>
    </lineage>
</organism>
<protein>
    <recommendedName>
        <fullName evidence="6">WD40 repeat-like protein</fullName>
    </recommendedName>
</protein>
<sequence length="243" mass="26151">FSPDGSLLASGSKDCTVRLWDAISGTSIARLEGHSHSVWRIAFSPDGSRLASGSQDCTVHLWDGRSGASIATLNGHSHSVWSIAFSPDGSCLASGSQDCTVHLWDGRSGASIATLQGHSQLIWMMAFSFDGCTLTSHSRQETFTWDLTSQPPHGSFSGSPPAMFGPSMGLPLPIWSIFGRWVQAAWNEDGPVHRICYIPLHYLHNTGIVASSQQTHTHIAFGCGDGRVVILAVPHNMTDLIRI</sequence>
<accession>A0A9P6DH66</accession>
<evidence type="ECO:0000313" key="4">
    <source>
        <dbReference type="EMBL" id="KAF9504546.1"/>
    </source>
</evidence>
<dbReference type="CDD" id="cd00200">
    <property type="entry name" value="WD40"/>
    <property type="match status" value="1"/>
</dbReference>
<dbReference type="InterPro" id="IPR015943">
    <property type="entry name" value="WD40/YVTN_repeat-like_dom_sf"/>
</dbReference>
<dbReference type="PROSITE" id="PS50294">
    <property type="entry name" value="WD_REPEATS_REGION"/>
    <property type="match status" value="3"/>
</dbReference>
<comment type="caution">
    <text evidence="4">The sequence shown here is derived from an EMBL/GenBank/DDBJ whole genome shotgun (WGS) entry which is preliminary data.</text>
</comment>
<feature type="repeat" description="WD" evidence="3">
    <location>
        <begin position="1"/>
        <end position="30"/>
    </location>
</feature>
<evidence type="ECO:0000313" key="5">
    <source>
        <dbReference type="Proteomes" id="UP000886523"/>
    </source>
</evidence>
<dbReference type="Gene3D" id="2.130.10.10">
    <property type="entry name" value="YVTN repeat-like/Quinoprotein amine dehydrogenase"/>
    <property type="match status" value="1"/>
</dbReference>